<dbReference type="RefSeq" id="WP_320506397.1">
    <property type="nucleotide sequence ID" value="NZ_JAXCLW010000001.1"/>
</dbReference>
<comment type="caution">
    <text evidence="3">The sequence shown here is derived from an EMBL/GenBank/DDBJ whole genome shotgun (WGS) entry which is preliminary data.</text>
</comment>
<dbReference type="PRINTS" id="PR00081">
    <property type="entry name" value="GDHRDH"/>
</dbReference>
<protein>
    <submittedName>
        <fullName evidence="3">SDR family oxidoreductase</fullName>
    </submittedName>
</protein>
<reference evidence="3 4" key="1">
    <citation type="journal article" date="2016" name="Antonie Van Leeuwenhoek">
        <title>Dongia soli sp. nov., isolated from soil from Dokdo, Korea.</title>
        <authorList>
            <person name="Kim D.U."/>
            <person name="Lee H."/>
            <person name="Kim H."/>
            <person name="Kim S.G."/>
            <person name="Ka J.O."/>
        </authorList>
    </citation>
    <scope>NUCLEOTIDE SEQUENCE [LARGE SCALE GENOMIC DNA]</scope>
    <source>
        <strain evidence="3 4">D78</strain>
    </source>
</reference>
<name>A0ABU5E6Z3_9PROT</name>
<dbReference type="PANTHER" id="PTHR43639:SF1">
    <property type="entry name" value="SHORT-CHAIN DEHYDROGENASE_REDUCTASE FAMILY PROTEIN"/>
    <property type="match status" value="1"/>
</dbReference>
<gene>
    <name evidence="3" type="ORF">SMD27_00595</name>
</gene>
<dbReference type="InterPro" id="IPR002347">
    <property type="entry name" value="SDR_fam"/>
</dbReference>
<dbReference type="EMBL" id="JAXCLW010000001">
    <property type="protein sequence ID" value="MDY0881328.1"/>
    <property type="molecule type" value="Genomic_DNA"/>
</dbReference>
<dbReference type="Pfam" id="PF13561">
    <property type="entry name" value="adh_short_C2"/>
    <property type="match status" value="1"/>
</dbReference>
<dbReference type="InterPro" id="IPR020904">
    <property type="entry name" value="Sc_DH/Rdtase_CS"/>
</dbReference>
<evidence type="ECO:0000313" key="4">
    <source>
        <dbReference type="Proteomes" id="UP001279642"/>
    </source>
</evidence>
<sequence>MSQNAAQSIQKIALVTGGAKRLGRAIALALAGQGWDIAVHYHRSANEAEETAAEIRRLGRRSMLIQADLSRESEVETILPQAAEKLGPVTCLVNNASVFEMDKVETATRDSWDRHIETNLRAPLVLSQAFSRQLPEDAEGNIINMLDQRVWKLTPYFLSYTVAKMGLWTLTRTLALGLAPKIRVNAIGPGPTLASPRQSAEQFAAQSAAMPLGHGASAEEIAAAALYILSARSMTGQMIALDGGEHLGWQVPGKGFQPKE</sequence>
<proteinExistence type="inferred from homology"/>
<dbReference type="InterPro" id="IPR036291">
    <property type="entry name" value="NAD(P)-bd_dom_sf"/>
</dbReference>
<organism evidence="3 4">
    <name type="scientific">Dongia soli</name>
    <dbReference type="NCBI Taxonomy" id="600628"/>
    <lineage>
        <taxon>Bacteria</taxon>
        <taxon>Pseudomonadati</taxon>
        <taxon>Pseudomonadota</taxon>
        <taxon>Alphaproteobacteria</taxon>
        <taxon>Rhodospirillales</taxon>
        <taxon>Dongiaceae</taxon>
        <taxon>Dongia</taxon>
    </lineage>
</organism>
<evidence type="ECO:0000256" key="2">
    <source>
        <dbReference type="ARBA" id="ARBA00023002"/>
    </source>
</evidence>
<evidence type="ECO:0000313" key="3">
    <source>
        <dbReference type="EMBL" id="MDY0881328.1"/>
    </source>
</evidence>
<dbReference type="Gene3D" id="3.40.50.720">
    <property type="entry name" value="NAD(P)-binding Rossmann-like Domain"/>
    <property type="match status" value="1"/>
</dbReference>
<dbReference type="PANTHER" id="PTHR43639">
    <property type="entry name" value="OXIDOREDUCTASE, SHORT-CHAIN DEHYDROGENASE/REDUCTASE FAMILY (AFU_ORTHOLOGUE AFUA_5G02870)"/>
    <property type="match status" value="1"/>
</dbReference>
<evidence type="ECO:0000256" key="1">
    <source>
        <dbReference type="ARBA" id="ARBA00006484"/>
    </source>
</evidence>
<accession>A0ABU5E6Z3</accession>
<comment type="similarity">
    <text evidence="1">Belongs to the short-chain dehydrogenases/reductases (SDR) family.</text>
</comment>
<keyword evidence="2" id="KW-0560">Oxidoreductase</keyword>
<dbReference type="PROSITE" id="PS00061">
    <property type="entry name" value="ADH_SHORT"/>
    <property type="match status" value="1"/>
</dbReference>
<dbReference type="Proteomes" id="UP001279642">
    <property type="component" value="Unassembled WGS sequence"/>
</dbReference>
<dbReference type="NCBIfam" id="NF006597">
    <property type="entry name" value="PRK09134.1"/>
    <property type="match status" value="1"/>
</dbReference>
<dbReference type="SUPFAM" id="SSF51735">
    <property type="entry name" value="NAD(P)-binding Rossmann-fold domains"/>
    <property type="match status" value="1"/>
</dbReference>
<keyword evidence="4" id="KW-1185">Reference proteome</keyword>
<dbReference type="PRINTS" id="PR00080">
    <property type="entry name" value="SDRFAMILY"/>
</dbReference>